<sequence length="59" mass="6614">MNFQEPHPGFNLFGAHITTSQWARPSDRPSKDTVSDKIDVPQWQANLESSFTSLLAAKI</sequence>
<proteinExistence type="predicted"/>
<keyword evidence="2" id="KW-1185">Reference proteome</keyword>
<accession>A0ACC0EJG2</accession>
<name>A0ACC0EJG2_9BASI</name>
<reference evidence="2" key="1">
    <citation type="journal article" date="2018" name="BMC Genomics">
        <title>Genomic insights into host adaptation between the wheat stripe rust pathogen (Puccinia striiformis f. sp. tritici) and the barley stripe rust pathogen (Puccinia striiformis f. sp. hordei).</title>
        <authorList>
            <person name="Xia C."/>
            <person name="Wang M."/>
            <person name="Yin C."/>
            <person name="Cornejo O.E."/>
            <person name="Hulbert S.H."/>
            <person name="Chen X."/>
        </authorList>
    </citation>
    <scope>NUCLEOTIDE SEQUENCE [LARGE SCALE GENOMIC DNA]</scope>
    <source>
        <strain evidence="2">93-210</strain>
    </source>
</reference>
<dbReference type="Proteomes" id="UP001060170">
    <property type="component" value="Chromosome 6"/>
</dbReference>
<comment type="caution">
    <text evidence="1">The sequence shown here is derived from an EMBL/GenBank/DDBJ whole genome shotgun (WGS) entry which is preliminary data.</text>
</comment>
<reference evidence="2" key="2">
    <citation type="journal article" date="2018" name="Mol. Plant Microbe Interact.">
        <title>Genome sequence resources for the wheat stripe rust pathogen (Puccinia striiformis f. sp. tritici) and the barley stripe rust pathogen (Puccinia striiformis f. sp. hordei).</title>
        <authorList>
            <person name="Xia C."/>
            <person name="Wang M."/>
            <person name="Yin C."/>
            <person name="Cornejo O.E."/>
            <person name="Hulbert S.H."/>
            <person name="Chen X."/>
        </authorList>
    </citation>
    <scope>NUCLEOTIDE SEQUENCE [LARGE SCALE GENOMIC DNA]</scope>
    <source>
        <strain evidence="2">93-210</strain>
    </source>
</reference>
<gene>
    <name evidence="1" type="ORF">MJO28_006539</name>
</gene>
<reference evidence="1 2" key="3">
    <citation type="journal article" date="2022" name="Microbiol. Spectr.">
        <title>Folding features and dynamics of 3D genome architecture in plant fungal pathogens.</title>
        <authorList>
            <person name="Xia C."/>
        </authorList>
    </citation>
    <scope>NUCLEOTIDE SEQUENCE [LARGE SCALE GENOMIC DNA]</scope>
    <source>
        <strain evidence="1 2">93-210</strain>
    </source>
</reference>
<protein>
    <submittedName>
        <fullName evidence="1">Uncharacterized protein</fullName>
    </submittedName>
</protein>
<dbReference type="EMBL" id="CM045870">
    <property type="protein sequence ID" value="KAI7953992.1"/>
    <property type="molecule type" value="Genomic_DNA"/>
</dbReference>
<evidence type="ECO:0000313" key="2">
    <source>
        <dbReference type="Proteomes" id="UP001060170"/>
    </source>
</evidence>
<organism evidence="1 2">
    <name type="scientific">Puccinia striiformis f. sp. tritici</name>
    <dbReference type="NCBI Taxonomy" id="168172"/>
    <lineage>
        <taxon>Eukaryota</taxon>
        <taxon>Fungi</taxon>
        <taxon>Dikarya</taxon>
        <taxon>Basidiomycota</taxon>
        <taxon>Pucciniomycotina</taxon>
        <taxon>Pucciniomycetes</taxon>
        <taxon>Pucciniales</taxon>
        <taxon>Pucciniaceae</taxon>
        <taxon>Puccinia</taxon>
    </lineage>
</organism>
<evidence type="ECO:0000313" key="1">
    <source>
        <dbReference type="EMBL" id="KAI7953992.1"/>
    </source>
</evidence>